<dbReference type="AlphaFoldDB" id="A0A0A8ZGJ2"/>
<evidence type="ECO:0000313" key="1">
    <source>
        <dbReference type="EMBL" id="JAD36793.1"/>
    </source>
</evidence>
<sequence>MVDEILQPMPGPIDHQASGKLSYILSCKLQVLL</sequence>
<proteinExistence type="predicted"/>
<reference evidence="1" key="2">
    <citation type="journal article" date="2015" name="Data Brief">
        <title>Shoot transcriptome of the giant reed, Arundo donax.</title>
        <authorList>
            <person name="Barrero R.A."/>
            <person name="Guerrero F.D."/>
            <person name="Moolhuijzen P."/>
            <person name="Goolsby J.A."/>
            <person name="Tidwell J."/>
            <person name="Bellgard S.E."/>
            <person name="Bellgard M.I."/>
        </authorList>
    </citation>
    <scope>NUCLEOTIDE SEQUENCE</scope>
    <source>
        <tissue evidence="1">Shoot tissue taken approximately 20 cm above the soil surface</tissue>
    </source>
</reference>
<dbReference type="EMBL" id="GBRH01261102">
    <property type="protein sequence ID" value="JAD36793.1"/>
    <property type="molecule type" value="Transcribed_RNA"/>
</dbReference>
<organism evidence="1">
    <name type="scientific">Arundo donax</name>
    <name type="common">Giant reed</name>
    <name type="synonym">Donax arundinaceus</name>
    <dbReference type="NCBI Taxonomy" id="35708"/>
    <lineage>
        <taxon>Eukaryota</taxon>
        <taxon>Viridiplantae</taxon>
        <taxon>Streptophyta</taxon>
        <taxon>Embryophyta</taxon>
        <taxon>Tracheophyta</taxon>
        <taxon>Spermatophyta</taxon>
        <taxon>Magnoliopsida</taxon>
        <taxon>Liliopsida</taxon>
        <taxon>Poales</taxon>
        <taxon>Poaceae</taxon>
        <taxon>PACMAD clade</taxon>
        <taxon>Arundinoideae</taxon>
        <taxon>Arundineae</taxon>
        <taxon>Arundo</taxon>
    </lineage>
</organism>
<protein>
    <submittedName>
        <fullName evidence="1">Uncharacterized protein</fullName>
    </submittedName>
</protein>
<reference evidence="1" key="1">
    <citation type="submission" date="2014-09" db="EMBL/GenBank/DDBJ databases">
        <authorList>
            <person name="Magalhaes I.L.F."/>
            <person name="Oliveira U."/>
            <person name="Santos F.R."/>
            <person name="Vidigal T.H.D.A."/>
            <person name="Brescovit A.D."/>
            <person name="Santos A.J."/>
        </authorList>
    </citation>
    <scope>NUCLEOTIDE SEQUENCE</scope>
    <source>
        <tissue evidence="1">Shoot tissue taken approximately 20 cm above the soil surface</tissue>
    </source>
</reference>
<name>A0A0A8ZGJ2_ARUDO</name>
<accession>A0A0A8ZGJ2</accession>